<dbReference type="OrthoDB" id="5946233at2759"/>
<name>A0A409VMS9_9AGAR</name>
<dbReference type="InParanoid" id="A0A409VMS9"/>
<dbReference type="Proteomes" id="UP000284706">
    <property type="component" value="Unassembled WGS sequence"/>
</dbReference>
<dbReference type="STRING" id="231916.A0A409VMS9"/>
<dbReference type="InterPro" id="IPR058913">
    <property type="entry name" value="Integrase_dom_put"/>
</dbReference>
<gene>
    <name evidence="2" type="ORF">CVT26_006839</name>
</gene>
<accession>A0A409VMS9</accession>
<reference evidence="2 3" key="1">
    <citation type="journal article" date="2018" name="Evol. Lett.">
        <title>Horizontal gene cluster transfer increased hallucinogenic mushroom diversity.</title>
        <authorList>
            <person name="Reynolds H.T."/>
            <person name="Vijayakumar V."/>
            <person name="Gluck-Thaler E."/>
            <person name="Korotkin H.B."/>
            <person name="Matheny P.B."/>
            <person name="Slot J.C."/>
        </authorList>
    </citation>
    <scope>NUCLEOTIDE SEQUENCE [LARGE SCALE GENOMIC DNA]</scope>
    <source>
        <strain evidence="2 3">SRW20</strain>
    </source>
</reference>
<sequence>MVSGTLSSYHLPLLVSVADVHFRMTSYKKMRKRLGLFSARQQDHSLESIRDHMIELRRDFPKAGAREMTSLLFHRKGMIVSRRAHSHIFSVNRLLTIIRDRNLVVVYFRVYERDLVRQRKAGRLKRRRFWSAGVNDMIAVDQHDKWQRFGLRLHTGIDPFPGVVHWMKVWWTNRNPKLILSYYLDVIDELGYMPLITQSDPGSENYGIANAHTALRHMHDPNLVGTIQHRWMREKKNVKPEIAWSQLRRRFTPGYEDLLEKGVTNGWYDTNRPLDVLVFRWLFIPFLQSELDAWVDRINNSKKRADKNKILPHGVPNDIAGDPARYGCLDFKIKVDPQAVQGIRQTLAPPDDPVFQLVPKEFENQAAVLYESMGSPPLSSKNIWQVYCELLRRFETLDEAMDLLEQCQVYFDLMEEEATIEQPVGVELLGGLDNIGEDGYYYMGGVNNGLGLGLCDAKISLQCH</sequence>
<protein>
    <recommendedName>
        <fullName evidence="1">Integrase core domain-containing protein</fullName>
    </recommendedName>
</protein>
<evidence type="ECO:0000259" key="1">
    <source>
        <dbReference type="Pfam" id="PF24764"/>
    </source>
</evidence>
<evidence type="ECO:0000313" key="2">
    <source>
        <dbReference type="EMBL" id="PPQ67538.1"/>
    </source>
</evidence>
<organism evidence="2 3">
    <name type="scientific">Gymnopilus dilepis</name>
    <dbReference type="NCBI Taxonomy" id="231916"/>
    <lineage>
        <taxon>Eukaryota</taxon>
        <taxon>Fungi</taxon>
        <taxon>Dikarya</taxon>
        <taxon>Basidiomycota</taxon>
        <taxon>Agaricomycotina</taxon>
        <taxon>Agaricomycetes</taxon>
        <taxon>Agaricomycetidae</taxon>
        <taxon>Agaricales</taxon>
        <taxon>Agaricineae</taxon>
        <taxon>Hymenogastraceae</taxon>
        <taxon>Gymnopilus</taxon>
    </lineage>
</organism>
<dbReference type="Pfam" id="PF24764">
    <property type="entry name" value="rva_4"/>
    <property type="match status" value="1"/>
</dbReference>
<proteinExistence type="predicted"/>
<dbReference type="PANTHER" id="PTHR46177:SF1">
    <property type="entry name" value="INTEGRASE CATALYTIC DOMAIN-CONTAINING PROTEIN"/>
    <property type="match status" value="1"/>
</dbReference>
<keyword evidence="3" id="KW-1185">Reference proteome</keyword>
<dbReference type="EMBL" id="NHYE01005611">
    <property type="protein sequence ID" value="PPQ67538.1"/>
    <property type="molecule type" value="Genomic_DNA"/>
</dbReference>
<dbReference type="AlphaFoldDB" id="A0A409VMS9"/>
<evidence type="ECO:0000313" key="3">
    <source>
        <dbReference type="Proteomes" id="UP000284706"/>
    </source>
</evidence>
<comment type="caution">
    <text evidence="2">The sequence shown here is derived from an EMBL/GenBank/DDBJ whole genome shotgun (WGS) entry which is preliminary data.</text>
</comment>
<feature type="domain" description="Integrase core" evidence="1">
    <location>
        <begin position="134"/>
        <end position="309"/>
    </location>
</feature>
<dbReference type="PANTHER" id="PTHR46177">
    <property type="entry name" value="INTEGRASE CATALYTIC DOMAIN-CONTAINING PROTEIN"/>
    <property type="match status" value="1"/>
</dbReference>